<feature type="repeat" description="WD" evidence="3">
    <location>
        <begin position="305"/>
        <end position="346"/>
    </location>
</feature>
<dbReference type="PANTHER" id="PTHR19879:SF9">
    <property type="entry name" value="TRANSCRIPTION INITIATION FACTOR TFIID SUBUNIT 5"/>
    <property type="match status" value="1"/>
</dbReference>
<feature type="repeat" description="WD" evidence="3">
    <location>
        <begin position="221"/>
        <end position="262"/>
    </location>
</feature>
<dbReference type="RefSeq" id="WP_105337275.1">
    <property type="nucleotide sequence ID" value="NZ_PUHZ01000020.1"/>
</dbReference>
<dbReference type="PROSITE" id="PS50082">
    <property type="entry name" value="WD_REPEATS_2"/>
    <property type="match status" value="4"/>
</dbReference>
<evidence type="ECO:0000313" key="6">
    <source>
        <dbReference type="EMBL" id="PQO44306.1"/>
    </source>
</evidence>
<dbReference type="OrthoDB" id="226265at2"/>
<organism evidence="6 7">
    <name type="scientific">Blastopirellula marina</name>
    <dbReference type="NCBI Taxonomy" id="124"/>
    <lineage>
        <taxon>Bacteria</taxon>
        <taxon>Pseudomonadati</taxon>
        <taxon>Planctomycetota</taxon>
        <taxon>Planctomycetia</taxon>
        <taxon>Pirellulales</taxon>
        <taxon>Pirellulaceae</taxon>
        <taxon>Blastopirellula</taxon>
    </lineage>
</organism>
<dbReference type="Gene3D" id="2.130.10.10">
    <property type="entry name" value="YVTN repeat-like/Quinoprotein amine dehydrogenase"/>
    <property type="match status" value="1"/>
</dbReference>
<dbReference type="EMBL" id="PUHZ01000020">
    <property type="protein sequence ID" value="PQO44306.1"/>
    <property type="molecule type" value="Genomic_DNA"/>
</dbReference>
<comment type="caution">
    <text evidence="6">The sequence shown here is derived from an EMBL/GenBank/DDBJ whole genome shotgun (WGS) entry which is preliminary data.</text>
</comment>
<keyword evidence="4" id="KW-0732">Signal</keyword>
<dbReference type="Gene3D" id="2.60.120.380">
    <property type="match status" value="1"/>
</dbReference>
<feature type="repeat" description="WD" evidence="3">
    <location>
        <begin position="263"/>
        <end position="304"/>
    </location>
</feature>
<proteinExistence type="predicted"/>
<evidence type="ECO:0000259" key="5">
    <source>
        <dbReference type="Pfam" id="PF07635"/>
    </source>
</evidence>
<feature type="signal peptide" evidence="4">
    <location>
        <begin position="1"/>
        <end position="19"/>
    </location>
</feature>
<dbReference type="InterPro" id="IPR011429">
    <property type="entry name" value="Cyt_c_Planctomycete-type"/>
</dbReference>
<dbReference type="SUPFAM" id="SSF50978">
    <property type="entry name" value="WD40 repeat-like"/>
    <property type="match status" value="1"/>
</dbReference>
<accession>A0A2S8GIQ6</accession>
<feature type="chain" id="PRO_5015418634" description="Cytochrome C Planctomycete-type domain-containing protein" evidence="4">
    <location>
        <begin position="20"/>
        <end position="1131"/>
    </location>
</feature>
<dbReference type="CDD" id="cd00200">
    <property type="entry name" value="WD40"/>
    <property type="match status" value="1"/>
</dbReference>
<dbReference type="InterPro" id="IPR036909">
    <property type="entry name" value="Cyt_c-like_dom_sf"/>
</dbReference>
<evidence type="ECO:0000256" key="3">
    <source>
        <dbReference type="PROSITE-ProRule" id="PRU00221"/>
    </source>
</evidence>
<dbReference type="PRINTS" id="PR00320">
    <property type="entry name" value="GPROTEINBRPT"/>
</dbReference>
<dbReference type="AlphaFoldDB" id="A0A2S8GIQ6"/>
<keyword evidence="2" id="KW-0677">Repeat</keyword>
<feature type="repeat" description="WD" evidence="3">
    <location>
        <begin position="353"/>
        <end position="394"/>
    </location>
</feature>
<evidence type="ECO:0000256" key="4">
    <source>
        <dbReference type="SAM" id="SignalP"/>
    </source>
</evidence>
<dbReference type="InterPro" id="IPR015943">
    <property type="entry name" value="WD40/YVTN_repeat-like_dom_sf"/>
</dbReference>
<dbReference type="SMART" id="SM00320">
    <property type="entry name" value="WD40"/>
    <property type="match status" value="5"/>
</dbReference>
<feature type="domain" description="Cytochrome C Planctomycete-type" evidence="5">
    <location>
        <begin position="38"/>
        <end position="95"/>
    </location>
</feature>
<dbReference type="PANTHER" id="PTHR19879">
    <property type="entry name" value="TRANSCRIPTION INITIATION FACTOR TFIID"/>
    <property type="match status" value="1"/>
</dbReference>
<dbReference type="Proteomes" id="UP000237819">
    <property type="component" value="Unassembled WGS sequence"/>
</dbReference>
<dbReference type="SUPFAM" id="SSF46626">
    <property type="entry name" value="Cytochrome c"/>
    <property type="match status" value="1"/>
</dbReference>
<evidence type="ECO:0000256" key="2">
    <source>
        <dbReference type="ARBA" id="ARBA00022737"/>
    </source>
</evidence>
<dbReference type="GO" id="GO:0020037">
    <property type="term" value="F:heme binding"/>
    <property type="evidence" value="ECO:0007669"/>
    <property type="project" value="InterPro"/>
</dbReference>
<dbReference type="GO" id="GO:0009055">
    <property type="term" value="F:electron transfer activity"/>
    <property type="evidence" value="ECO:0007669"/>
    <property type="project" value="InterPro"/>
</dbReference>
<name>A0A2S8GIQ6_9BACT</name>
<evidence type="ECO:0000313" key="7">
    <source>
        <dbReference type="Proteomes" id="UP000237819"/>
    </source>
</evidence>
<dbReference type="InterPro" id="IPR001680">
    <property type="entry name" value="WD40_rpt"/>
</dbReference>
<dbReference type="InterPro" id="IPR020472">
    <property type="entry name" value="WD40_PAC1"/>
</dbReference>
<dbReference type="InterPro" id="IPR036322">
    <property type="entry name" value="WD40_repeat_dom_sf"/>
</dbReference>
<evidence type="ECO:0000256" key="1">
    <source>
        <dbReference type="ARBA" id="ARBA00022574"/>
    </source>
</evidence>
<keyword evidence="1 3" id="KW-0853">WD repeat</keyword>
<dbReference type="PROSITE" id="PS00678">
    <property type="entry name" value="WD_REPEATS_1"/>
    <property type="match status" value="1"/>
</dbReference>
<reference evidence="6 7" key="1">
    <citation type="submission" date="2018-02" db="EMBL/GenBank/DDBJ databases">
        <title>Comparative genomes isolates from brazilian mangrove.</title>
        <authorList>
            <person name="Araujo J.E."/>
            <person name="Taketani R.G."/>
            <person name="Silva M.C.P."/>
            <person name="Loureco M.V."/>
            <person name="Andreote F.D."/>
        </authorList>
    </citation>
    <scope>NUCLEOTIDE SEQUENCE [LARGE SCALE GENOMIC DNA]</scope>
    <source>
        <strain evidence="6 7">Nap-Phe MGV</strain>
    </source>
</reference>
<dbReference type="Pfam" id="PF00400">
    <property type="entry name" value="WD40"/>
    <property type="match status" value="5"/>
</dbReference>
<dbReference type="InterPro" id="IPR019775">
    <property type="entry name" value="WD40_repeat_CS"/>
</dbReference>
<gene>
    <name evidence="6" type="ORF">C5Y93_20305</name>
</gene>
<dbReference type="Pfam" id="PF07635">
    <property type="entry name" value="PSCyt1"/>
    <property type="match status" value="1"/>
</dbReference>
<sequence length="1131" mass="121094">MRRLTFLMLSLLIATTAGAAEPNVDYARDVAPLLTKYCAGCHNPDDANGELILSTYDGLRAGSESGPVISTDQPEQSLLLTVMAAGGEPKMPPEDEPQPTAAEIALLRRWVASGAKGPAAETAMPAMNVPQIAPRADLQPGVSCVALSPDGQQMAIARYGQVELAPFPAGKTLRTLDFPGQVNQIAFSADGAMLAGAGGQPGVSGAVRIWEVATGELKQSLSGHRDAIYSVAFSPNGQLLATGSYDKEAILWDWQSGSPLTTLTGHNDAIYDLAFRPDSKVLATCSADRTVKLWDVASGERLETFGEGTDETNAVSFSPDGKRVAAAGADNRIRVWQVSPSAAEGTNRLLYAKFAHDAPILDLAFSPDGKLLVSSAEDHSVRFWRFGDMQLLGETPQQPDWPVSLAVTQDQALVALARGDWKVEPLNAIREKLSDATETIGQPYRFPTASRAAENVEWNKLPSADEAEPNDEPATAGALAWPLLVRGVLQNDAPGADVDLYRFSAKAGDQIIFETRAARDKSPADTCLEILDAAGEPVPSVALRGVRDAEVTFRGINSSTIDCRTTHWEEMELNQYLYIQGEVVRLYRMPQGPDSGFNFYPGKGTRHSYFDTTAHAHALFEPCYIVEPYAPGSDLPDNGLPTFTLNYQNDDDSQQRSGGDSKLTFVAPRDGEYLVRVRDVRGFEGADYKYQLIARRPFADFSAKLEGASPTINAGSGKPFTIAIERFDNFDGPVQLEVTGLPPGFQATSPLVIEAGHVEATGVLSALPWAPAPTAANEATSKVIAKAMIDGQEVTKEVGSLGKIQLAARPKLAVFLSPQSTSGSPFGDPPPSRSWQTLRPEHFVTSDAKSELALLDDGSLLALGENLEHDEYRVEIPLAAGQTIAAIRLDVLGHPSLPTGAPGRGAGNGNFVLTGFDVVYEPAGQSPQPVKFASAQVDYAQSGHSAAGLIDDNPKTGWAIAEAKDGKYPIKRQGDDPAHYAELELAEPLTTSSAGKLICVLRHEANAQHQVGRFRISATAEQPIVADLTFPQVPELTITAGETITCQLRVDRNGFGDRIQFDVTNLPHGVIVDNIGLSGVLIPAGQSERTLHLTAASWTPESERTFQATTKVEGGQTSLPMRLRVVRPSAK</sequence>
<dbReference type="PROSITE" id="PS50294">
    <property type="entry name" value="WD_REPEATS_REGION"/>
    <property type="match status" value="4"/>
</dbReference>
<protein>
    <recommendedName>
        <fullName evidence="5">Cytochrome C Planctomycete-type domain-containing protein</fullName>
    </recommendedName>
</protein>